<sequence>MRDRIWFQWLSGVMAGVMCCHVVTVSFAVTLASMAMPAWAVDEKVSELKAKYNTDDPDDNFTGTQRVTDLSDQYGTGGAFSRNIESELATEYTTGGGVAPDLSPYTLEFDTRYSQAQADMAGTTGSIPSMNSDHSINVSYSQNGAQLVQRDSSTGELVFIDNPDPGQTGHVIDQTQVQSAEMGHSQSVFNVGNYYDEESDFKDVAKEDITDLKSSTNSAGIAYQSFLGMYNNNRPANMSPQDSVLNFGFDSLDQVEAGTGIWETTCSDTTTTVTTERNIPNWEEFRCMEPKRDNPSSCNIERTASLPFRLVSFAGNAGDYTLSFDDARTVRLSVGRDEGNYLSDARLDGGNEDQCKVYAAQFVFEVDPGISVARATRSRIRIDDALTMWINNSFHRQYRAHSSDESNSYWAQVPDSALTLPRSRYANHPMDFKLWQDHVGTGNIIKCDHHTTSDNSSVDVTSEVSNMVNGNKIVIEYLLGVGGLGEVFYEFVIEFDQDVKPLQEVIQEPEGCAEKVGWSLPGEEPCTPGEDGCITDQFCSYNSISCLDEGARGFDQALLNQIGPFFEGDTANVCWEANFDGYFCDPLAEQPICNDFDLDGEEECYDYEMIRNLEDQCLVYREDPTCVESYSECSEGWEDPFTGTCYVQDTYFECNTATTITQTEQVTTNVCLGDMPCLGNDCDFGTDQVNIDFEAAVAQLSVLDYMGHDANCTDPSDPNTCEIFAGEPRYCTWDATSVSGVDCCEKPAGVSMVDYFVATKGMMDIEAYLATNTDYLPGYWMDTREAIGEGLTTVGEKMSGAWESVSSSISSGVDSLLGSESSEVVSSAGEVLGDVTADLSMDSLKQAAMEFLYEHLPEELAQTLFVQSGSGATTTYALSSVAETAVNVVGGVMAAYTAYQMVKLGLTLITKCEDEEMDMGLKIAQKSCMKEGRSRCNKEALGVCIQKIQDWCCFNSPLARIIMEQAYPMLGKSPVGCNGLTPGELASLDWEAIDLTEWVNMMLEADLMPESSEITMDSLTGDGRILNPYGRDNVEDRTADRLETSTDNLTDRADEANTLMDADDVDCSIVPAPPICDYGLDLLNPP</sequence>
<name>A0A8J6QUR2_9GAMM</name>
<feature type="chain" id="PRO_5035249931" evidence="1">
    <location>
        <begin position="41"/>
        <end position="1086"/>
    </location>
</feature>
<comment type="caution">
    <text evidence="2">The sequence shown here is derived from an EMBL/GenBank/DDBJ whole genome shotgun (WGS) entry which is preliminary data.</text>
</comment>
<proteinExistence type="predicted"/>
<keyword evidence="3" id="KW-1185">Reference proteome</keyword>
<dbReference type="EMBL" id="JACXAF010000009">
    <property type="protein sequence ID" value="MBD1389383.1"/>
    <property type="molecule type" value="Genomic_DNA"/>
</dbReference>
<dbReference type="AlphaFoldDB" id="A0A8J6QUR2"/>
<organism evidence="2 3">
    <name type="scientific">Neiella litorisoli</name>
    <dbReference type="NCBI Taxonomy" id="2771431"/>
    <lineage>
        <taxon>Bacteria</taxon>
        <taxon>Pseudomonadati</taxon>
        <taxon>Pseudomonadota</taxon>
        <taxon>Gammaproteobacteria</taxon>
        <taxon>Alteromonadales</taxon>
        <taxon>Echinimonadaceae</taxon>
        <taxon>Neiella</taxon>
    </lineage>
</organism>
<gene>
    <name evidence="2" type="primary">traN</name>
    <name evidence="2" type="ORF">IC617_08090</name>
</gene>
<feature type="signal peptide" evidence="1">
    <location>
        <begin position="1"/>
        <end position="40"/>
    </location>
</feature>
<dbReference type="InterPro" id="IPR014121">
    <property type="entry name" value="TraN_Ftype"/>
</dbReference>
<dbReference type="RefSeq" id="WP_191144491.1">
    <property type="nucleotide sequence ID" value="NZ_JACXAF010000009.1"/>
</dbReference>
<evidence type="ECO:0000256" key="1">
    <source>
        <dbReference type="SAM" id="SignalP"/>
    </source>
</evidence>
<accession>A0A8J6QUR2</accession>
<keyword evidence="1" id="KW-0732">Signal</keyword>
<evidence type="ECO:0000313" key="2">
    <source>
        <dbReference type="EMBL" id="MBD1389383.1"/>
    </source>
</evidence>
<evidence type="ECO:0000313" key="3">
    <source>
        <dbReference type="Proteomes" id="UP000638014"/>
    </source>
</evidence>
<reference evidence="2" key="1">
    <citation type="submission" date="2020-09" db="EMBL/GenBank/DDBJ databases">
        <title>A novel bacterium of genus Neiella, isolated from South China Sea.</title>
        <authorList>
            <person name="Huang H."/>
            <person name="Mo K."/>
            <person name="Hu Y."/>
        </authorList>
    </citation>
    <scope>NUCLEOTIDE SEQUENCE</scope>
    <source>
        <strain evidence="2">HB171785</strain>
    </source>
</reference>
<dbReference type="Pfam" id="PF06986">
    <property type="entry name" value="F_T4SS_TraN"/>
    <property type="match status" value="2"/>
</dbReference>
<protein>
    <submittedName>
        <fullName evidence="2">Conjugal transfer protein TraN</fullName>
    </submittedName>
</protein>
<dbReference type="Proteomes" id="UP000638014">
    <property type="component" value="Unassembled WGS sequence"/>
</dbReference>